<dbReference type="InterPro" id="IPR021701">
    <property type="entry name" value="DUF3284"/>
</dbReference>
<keyword evidence="2" id="KW-1185">Reference proteome</keyword>
<proteinExistence type="predicted"/>
<reference evidence="1 2" key="1">
    <citation type="submission" date="2022-03" db="EMBL/GenBank/DDBJ databases">
        <title>Novel taxa within the pig intestine.</title>
        <authorList>
            <person name="Wylensek D."/>
            <person name="Bishof K."/>
            <person name="Afrizal A."/>
            <person name="Clavel T."/>
        </authorList>
    </citation>
    <scope>NUCLEOTIDE SEQUENCE [LARGE SCALE GENOMIC DNA]</scope>
    <source>
        <strain evidence="1 2">Cla-KB-P134</strain>
    </source>
</reference>
<name>A0ABU4WMC7_9FIRM</name>
<dbReference type="SUPFAM" id="SSF55961">
    <property type="entry name" value="Bet v1-like"/>
    <property type="match status" value="1"/>
</dbReference>
<accession>A0ABU4WMC7</accession>
<gene>
    <name evidence="1" type="ORF">MOZ64_07705</name>
</gene>
<protein>
    <submittedName>
        <fullName evidence="1">DUF3284 domain-containing protein</fullName>
    </submittedName>
</protein>
<evidence type="ECO:0000313" key="2">
    <source>
        <dbReference type="Proteomes" id="UP001285244"/>
    </source>
</evidence>
<dbReference type="Proteomes" id="UP001285244">
    <property type="component" value="Unassembled WGS sequence"/>
</dbReference>
<dbReference type="EMBL" id="JALBUS010000011">
    <property type="protein sequence ID" value="MDX8417724.1"/>
    <property type="molecule type" value="Genomic_DNA"/>
</dbReference>
<dbReference type="InterPro" id="IPR023393">
    <property type="entry name" value="START-like_dom_sf"/>
</dbReference>
<organism evidence="1 2">
    <name type="scientific">Absicoccus intestinalis</name>
    <dbReference type="NCBI Taxonomy" id="2926319"/>
    <lineage>
        <taxon>Bacteria</taxon>
        <taxon>Bacillati</taxon>
        <taxon>Bacillota</taxon>
        <taxon>Erysipelotrichia</taxon>
        <taxon>Erysipelotrichales</taxon>
        <taxon>Erysipelotrichaceae</taxon>
        <taxon>Absicoccus</taxon>
    </lineage>
</organism>
<dbReference type="RefSeq" id="WP_320326000.1">
    <property type="nucleotide sequence ID" value="NZ_JALBUS010000011.1"/>
</dbReference>
<dbReference type="Pfam" id="PF11687">
    <property type="entry name" value="DUF3284"/>
    <property type="match status" value="1"/>
</dbReference>
<dbReference type="Gene3D" id="3.30.530.20">
    <property type="match status" value="1"/>
</dbReference>
<sequence>MEIQMKLKVSAHDFYHVLLQSLINDIQNVTHQTVTEADLSCGYRYKKKSTQRQGSMIKVHVKKLVSDQEYLVHFTTSLDTSVLHYRLEPIDENHCLVTYTEEYDRFDKQELSSSALRAQKKRAKKMIKAIEHSIIKNSRSKQ</sequence>
<comment type="caution">
    <text evidence="1">The sequence shown here is derived from an EMBL/GenBank/DDBJ whole genome shotgun (WGS) entry which is preliminary data.</text>
</comment>
<evidence type="ECO:0000313" key="1">
    <source>
        <dbReference type="EMBL" id="MDX8417724.1"/>
    </source>
</evidence>